<dbReference type="PROSITE" id="PS51257">
    <property type="entry name" value="PROKAR_LIPOPROTEIN"/>
    <property type="match status" value="1"/>
</dbReference>
<evidence type="ECO:0000313" key="3">
    <source>
        <dbReference type="EMBL" id="MBH1940484.1"/>
    </source>
</evidence>
<dbReference type="Proteomes" id="UP000623269">
    <property type="component" value="Unassembled WGS sequence"/>
</dbReference>
<name>A0A8J7H1R8_9FIRM</name>
<evidence type="ECO:0000256" key="2">
    <source>
        <dbReference type="SAM" id="SignalP"/>
    </source>
</evidence>
<feature type="compositionally biased region" description="Low complexity" evidence="1">
    <location>
        <begin position="35"/>
        <end position="45"/>
    </location>
</feature>
<dbReference type="Gene3D" id="3.40.190.10">
    <property type="entry name" value="Periplasmic binding protein-like II"/>
    <property type="match status" value="1"/>
</dbReference>
<accession>A0A8J7H1R8</accession>
<dbReference type="SUPFAM" id="SSF53850">
    <property type="entry name" value="Periplasmic binding protein-like II"/>
    <property type="match status" value="1"/>
</dbReference>
<evidence type="ECO:0000256" key="1">
    <source>
        <dbReference type="SAM" id="MobiDB-lite"/>
    </source>
</evidence>
<feature type="region of interest" description="Disordered" evidence="1">
    <location>
        <begin position="28"/>
        <end position="62"/>
    </location>
</feature>
<organism evidence="3 4">
    <name type="scientific">Mobilitalea sibirica</name>
    <dbReference type="NCBI Taxonomy" id="1462919"/>
    <lineage>
        <taxon>Bacteria</taxon>
        <taxon>Bacillati</taxon>
        <taxon>Bacillota</taxon>
        <taxon>Clostridia</taxon>
        <taxon>Lachnospirales</taxon>
        <taxon>Lachnospiraceae</taxon>
        <taxon>Mobilitalea</taxon>
    </lineage>
</organism>
<protein>
    <submittedName>
        <fullName evidence="3">Extracellular solute-binding protein</fullName>
    </submittedName>
</protein>
<feature type="chain" id="PRO_5039138108" evidence="2">
    <location>
        <begin position="24"/>
        <end position="473"/>
    </location>
</feature>
<dbReference type="InterPro" id="IPR050490">
    <property type="entry name" value="Bact_solute-bd_prot1"/>
</dbReference>
<feature type="compositionally biased region" description="Low complexity" evidence="1">
    <location>
        <begin position="52"/>
        <end position="61"/>
    </location>
</feature>
<dbReference type="Pfam" id="PF01547">
    <property type="entry name" value="SBP_bac_1"/>
    <property type="match status" value="1"/>
</dbReference>
<dbReference type="PANTHER" id="PTHR43649">
    <property type="entry name" value="ARABINOSE-BINDING PROTEIN-RELATED"/>
    <property type="match status" value="1"/>
</dbReference>
<reference evidence="3" key="1">
    <citation type="submission" date="2020-12" db="EMBL/GenBank/DDBJ databases">
        <title>M. sibirica DSM 26468T genome.</title>
        <authorList>
            <person name="Thieme N."/>
            <person name="Rettenmaier R."/>
            <person name="Zverlov V."/>
            <person name="Liebl W."/>
        </authorList>
    </citation>
    <scope>NUCLEOTIDE SEQUENCE</scope>
    <source>
        <strain evidence="3">DSM 26468</strain>
    </source>
</reference>
<dbReference type="AlphaFoldDB" id="A0A8J7H1R8"/>
<comment type="caution">
    <text evidence="3">The sequence shown here is derived from an EMBL/GenBank/DDBJ whole genome shotgun (WGS) entry which is preliminary data.</text>
</comment>
<sequence length="473" mass="53567">MKLNWKKLIGFLFAVALVMTTLAACGKESDNGADPEPTTAPTEAAAPEEEVATPTPTEAPVDLGGMEVVIGDWWTVDPPAAPQTQREEDTLAYREEIQKKHNFVLKRQNIASWMEYQEVVVTSIMAGDPLADVFVMDQKFIAAPLQQGLLYPLDTLENFNFDEEKWNPQVRDMMTFADHTYGMATGKMEPRLGVFWNKRLFEEAGLDPELPYDLQAKGEWTWEALEEIAKQTTRDINNDGTPDVYGISSFSKDFFRGAVFSNDAQFIGVDENGKFYNATGEPNFLEALNWGYSLYEKGYHMPQPEDSNWDWFISTFVEGKVAMQCAEQYKVNTWRDMEDDWGFVIFPKGPKGEMMTVFTENIVVMPVNLEKEEAEKVAFAYNLYTETTPGYEDEDWKTPYYAVFRDARAVEETLPLFYEPDHGTISYLSLIAGIDYGDVTYDLDAGALTGAESVEKVQGLWQSFIDEANGVEE</sequence>
<dbReference type="EMBL" id="JAEAGR010000004">
    <property type="protein sequence ID" value="MBH1940484.1"/>
    <property type="molecule type" value="Genomic_DNA"/>
</dbReference>
<evidence type="ECO:0000313" key="4">
    <source>
        <dbReference type="Proteomes" id="UP000623269"/>
    </source>
</evidence>
<proteinExistence type="predicted"/>
<dbReference type="RefSeq" id="WP_197660703.1">
    <property type="nucleotide sequence ID" value="NZ_JAEAGR010000004.1"/>
</dbReference>
<dbReference type="PANTHER" id="PTHR43649:SF12">
    <property type="entry name" value="DIACETYLCHITOBIOSE BINDING PROTEIN DASA"/>
    <property type="match status" value="1"/>
</dbReference>
<keyword evidence="2" id="KW-0732">Signal</keyword>
<dbReference type="InterPro" id="IPR006059">
    <property type="entry name" value="SBP"/>
</dbReference>
<feature type="signal peptide" evidence="2">
    <location>
        <begin position="1"/>
        <end position="23"/>
    </location>
</feature>
<gene>
    <name evidence="3" type="ORF">I5677_06175</name>
</gene>
<keyword evidence="4" id="KW-1185">Reference proteome</keyword>